<feature type="transmembrane region" description="Helical" evidence="11">
    <location>
        <begin position="26"/>
        <end position="45"/>
    </location>
</feature>
<keyword evidence="9" id="KW-0902">Two-component regulatory system</keyword>
<dbReference type="OrthoDB" id="3849995at2"/>
<dbReference type="CDD" id="cd00082">
    <property type="entry name" value="HisKA"/>
    <property type="match status" value="1"/>
</dbReference>
<dbReference type="InterPro" id="IPR003594">
    <property type="entry name" value="HATPase_dom"/>
</dbReference>
<evidence type="ECO:0000259" key="12">
    <source>
        <dbReference type="PROSITE" id="PS50109"/>
    </source>
</evidence>
<evidence type="ECO:0000256" key="4">
    <source>
        <dbReference type="ARBA" id="ARBA00022553"/>
    </source>
</evidence>
<dbReference type="InterPro" id="IPR050428">
    <property type="entry name" value="TCS_sensor_his_kinase"/>
</dbReference>
<feature type="domain" description="Histidine kinase" evidence="12">
    <location>
        <begin position="254"/>
        <end position="494"/>
    </location>
</feature>
<keyword evidence="6 11" id="KW-0812">Transmembrane</keyword>
<dbReference type="SUPFAM" id="SSF55874">
    <property type="entry name" value="ATPase domain of HSP90 chaperone/DNA topoisomerase II/histidine kinase"/>
    <property type="match status" value="1"/>
</dbReference>
<dbReference type="PANTHER" id="PTHR45436">
    <property type="entry name" value="SENSOR HISTIDINE KINASE YKOH"/>
    <property type="match status" value="1"/>
</dbReference>
<dbReference type="PRINTS" id="PR00344">
    <property type="entry name" value="BCTRLSENSOR"/>
</dbReference>
<dbReference type="RefSeq" id="WP_152895072.1">
    <property type="nucleotide sequence ID" value="NZ_VJZD01000320.1"/>
</dbReference>
<dbReference type="InterPro" id="IPR004358">
    <property type="entry name" value="Sig_transdc_His_kin-like_C"/>
</dbReference>
<dbReference type="EMBL" id="VJZD01000320">
    <property type="protein sequence ID" value="MPY37499.1"/>
    <property type="molecule type" value="Genomic_DNA"/>
</dbReference>
<reference evidence="14 15" key="1">
    <citation type="submission" date="2019-07" db="EMBL/GenBank/DDBJ databases">
        <title>New species of Amycolatopsis and Streptomyces.</title>
        <authorList>
            <person name="Duangmal K."/>
            <person name="Teo W.F.A."/>
            <person name="Lipun K."/>
        </authorList>
    </citation>
    <scope>NUCLEOTIDE SEQUENCE [LARGE SCALE GENOMIC DNA]</scope>
    <source>
        <strain evidence="14 15">NBRC 109810</strain>
    </source>
</reference>
<dbReference type="GO" id="GO:0005886">
    <property type="term" value="C:plasma membrane"/>
    <property type="evidence" value="ECO:0007669"/>
    <property type="project" value="UniProtKB-SubCell"/>
</dbReference>
<evidence type="ECO:0000313" key="14">
    <source>
        <dbReference type="EMBL" id="MPY37499.1"/>
    </source>
</evidence>
<evidence type="ECO:0000259" key="13">
    <source>
        <dbReference type="PROSITE" id="PS50885"/>
    </source>
</evidence>
<dbReference type="AlphaFoldDB" id="A0A5N8VRB9"/>
<name>A0A5N8VRB9_9ACTN</name>
<dbReference type="EC" id="2.7.13.3" evidence="3"/>
<dbReference type="PROSITE" id="PS50885">
    <property type="entry name" value="HAMP"/>
    <property type="match status" value="1"/>
</dbReference>
<dbReference type="InterPro" id="IPR003661">
    <property type="entry name" value="HisK_dim/P_dom"/>
</dbReference>
<dbReference type="Gene3D" id="1.10.287.130">
    <property type="match status" value="1"/>
</dbReference>
<dbReference type="SUPFAM" id="SSF47384">
    <property type="entry name" value="Homodimeric domain of signal transducing histidine kinase"/>
    <property type="match status" value="1"/>
</dbReference>
<keyword evidence="15" id="KW-1185">Reference proteome</keyword>
<dbReference type="GO" id="GO:0000155">
    <property type="term" value="F:phosphorelay sensor kinase activity"/>
    <property type="evidence" value="ECO:0007669"/>
    <property type="project" value="InterPro"/>
</dbReference>
<evidence type="ECO:0000256" key="5">
    <source>
        <dbReference type="ARBA" id="ARBA00022679"/>
    </source>
</evidence>
<evidence type="ECO:0000256" key="3">
    <source>
        <dbReference type="ARBA" id="ARBA00012438"/>
    </source>
</evidence>
<dbReference type="InterPro" id="IPR036890">
    <property type="entry name" value="HATPase_C_sf"/>
</dbReference>
<dbReference type="InterPro" id="IPR036097">
    <property type="entry name" value="HisK_dim/P_sf"/>
</dbReference>
<dbReference type="Pfam" id="PF02518">
    <property type="entry name" value="HATPase_c"/>
    <property type="match status" value="1"/>
</dbReference>
<comment type="subcellular location">
    <subcellularLocation>
        <location evidence="2">Cell membrane</location>
    </subcellularLocation>
</comment>
<dbReference type="Gene3D" id="3.30.565.10">
    <property type="entry name" value="Histidine kinase-like ATPase, C-terminal domain"/>
    <property type="match status" value="1"/>
</dbReference>
<protein>
    <recommendedName>
        <fullName evidence="3">histidine kinase</fullName>
        <ecNumber evidence="3">2.7.13.3</ecNumber>
    </recommendedName>
</protein>
<comment type="caution">
    <text evidence="14">The sequence shown here is derived from an EMBL/GenBank/DDBJ whole genome shotgun (WGS) entry which is preliminary data.</text>
</comment>
<evidence type="ECO:0000313" key="15">
    <source>
        <dbReference type="Proteomes" id="UP000325849"/>
    </source>
</evidence>
<evidence type="ECO:0000256" key="9">
    <source>
        <dbReference type="ARBA" id="ARBA00023012"/>
    </source>
</evidence>
<dbReference type="InterPro" id="IPR005467">
    <property type="entry name" value="His_kinase_dom"/>
</dbReference>
<evidence type="ECO:0000256" key="11">
    <source>
        <dbReference type="SAM" id="Phobius"/>
    </source>
</evidence>
<keyword evidence="8 11" id="KW-1133">Transmembrane helix</keyword>
<keyword evidence="10 11" id="KW-0472">Membrane</keyword>
<dbReference type="PANTHER" id="PTHR45436:SF5">
    <property type="entry name" value="SENSOR HISTIDINE KINASE TRCS"/>
    <property type="match status" value="1"/>
</dbReference>
<keyword evidence="7 14" id="KW-0418">Kinase</keyword>
<evidence type="ECO:0000256" key="6">
    <source>
        <dbReference type="ARBA" id="ARBA00022692"/>
    </source>
</evidence>
<keyword evidence="5" id="KW-0808">Transferase</keyword>
<evidence type="ECO:0000256" key="2">
    <source>
        <dbReference type="ARBA" id="ARBA00004236"/>
    </source>
</evidence>
<evidence type="ECO:0000256" key="8">
    <source>
        <dbReference type="ARBA" id="ARBA00022989"/>
    </source>
</evidence>
<comment type="catalytic activity">
    <reaction evidence="1">
        <text>ATP + protein L-histidine = ADP + protein N-phospho-L-histidine.</text>
        <dbReference type="EC" id="2.7.13.3"/>
    </reaction>
</comment>
<organism evidence="14 15">
    <name type="scientific">Streptomyces adustus</name>
    <dbReference type="NCBI Taxonomy" id="1609272"/>
    <lineage>
        <taxon>Bacteria</taxon>
        <taxon>Bacillati</taxon>
        <taxon>Actinomycetota</taxon>
        <taxon>Actinomycetes</taxon>
        <taxon>Kitasatosporales</taxon>
        <taxon>Streptomycetaceae</taxon>
        <taxon>Streptomyces</taxon>
    </lineage>
</organism>
<evidence type="ECO:0000256" key="10">
    <source>
        <dbReference type="ARBA" id="ARBA00023136"/>
    </source>
</evidence>
<dbReference type="Proteomes" id="UP000325849">
    <property type="component" value="Unassembled WGS sequence"/>
</dbReference>
<feature type="domain" description="HAMP" evidence="13">
    <location>
        <begin position="193"/>
        <end position="246"/>
    </location>
</feature>
<accession>A0A5N8VRB9</accession>
<proteinExistence type="predicted"/>
<gene>
    <name evidence="14" type="ORF">FNH09_41710</name>
</gene>
<dbReference type="InterPro" id="IPR003660">
    <property type="entry name" value="HAMP_dom"/>
</dbReference>
<evidence type="ECO:0000256" key="1">
    <source>
        <dbReference type="ARBA" id="ARBA00000085"/>
    </source>
</evidence>
<sequence length="494" mass="52784">MRSPLALVLRSALPHRLAPRTLRGRLSLVALTTAALLMTILTAVFNTVVRHHLQAQADDELRARAAVVATTVDTGGRTVRVLKASDDGLLDSNVWIYAGSTTVEQPPSPAPEIDRAAGLLAARADGDCTTVEGDRPVRLCARPVAHGRLAATVVTALDLSPYRSSAELLLLGSLALDAVMLACTYALTRLAVGRALRPVRDMSDQAIRWSAVESERRFGTVAQPTELARLGASLDSLLDRIRAVLRHERRLTGELSHELRTPLSRIIAELDWWRSRPRTEAETLATHRTLTEAAESMRTICDTLLGDAREEARDDAATAPGTAEILPVLRRLAAHQEEPVRSRIVVTAADDRLEAGVSPALLERIVGPLLANALRYARSGVTVYIEHVGHVGHVGHVPPTWPGHPLPDTETAGPTGSGGSAVRIDVTDDGPGVPEAFLGQLFQPGRRADPYDGHDGAGLGLPLARRLARSAGGEVHHDPAHTAGARFTVTLPAG</sequence>
<dbReference type="PROSITE" id="PS50109">
    <property type="entry name" value="HIS_KIN"/>
    <property type="match status" value="1"/>
</dbReference>
<evidence type="ECO:0000256" key="7">
    <source>
        <dbReference type="ARBA" id="ARBA00022777"/>
    </source>
</evidence>
<dbReference type="SMART" id="SM00388">
    <property type="entry name" value="HisKA"/>
    <property type="match status" value="1"/>
</dbReference>
<dbReference type="Pfam" id="PF00512">
    <property type="entry name" value="HisKA"/>
    <property type="match status" value="1"/>
</dbReference>
<dbReference type="SMART" id="SM00387">
    <property type="entry name" value="HATPase_c"/>
    <property type="match status" value="1"/>
</dbReference>
<dbReference type="CDD" id="cd00075">
    <property type="entry name" value="HATPase"/>
    <property type="match status" value="1"/>
</dbReference>
<keyword evidence="4" id="KW-0597">Phosphoprotein</keyword>